<organism evidence="2 3">
    <name type="scientific">Lasiosphaeria hispida</name>
    <dbReference type="NCBI Taxonomy" id="260671"/>
    <lineage>
        <taxon>Eukaryota</taxon>
        <taxon>Fungi</taxon>
        <taxon>Dikarya</taxon>
        <taxon>Ascomycota</taxon>
        <taxon>Pezizomycotina</taxon>
        <taxon>Sordariomycetes</taxon>
        <taxon>Sordariomycetidae</taxon>
        <taxon>Sordariales</taxon>
        <taxon>Lasiosphaeriaceae</taxon>
        <taxon>Lasiosphaeria</taxon>
    </lineage>
</organism>
<feature type="compositionally biased region" description="Basic and acidic residues" evidence="1">
    <location>
        <begin position="59"/>
        <end position="69"/>
    </location>
</feature>
<feature type="region of interest" description="Disordered" evidence="1">
    <location>
        <begin position="56"/>
        <end position="106"/>
    </location>
</feature>
<dbReference type="EMBL" id="JAUIQD010000006">
    <property type="protein sequence ID" value="KAK3346323.1"/>
    <property type="molecule type" value="Genomic_DNA"/>
</dbReference>
<dbReference type="Proteomes" id="UP001275084">
    <property type="component" value="Unassembled WGS sequence"/>
</dbReference>
<reference evidence="2" key="1">
    <citation type="journal article" date="2023" name="Mol. Phylogenet. Evol.">
        <title>Genome-scale phylogeny and comparative genomics of the fungal order Sordariales.</title>
        <authorList>
            <person name="Hensen N."/>
            <person name="Bonometti L."/>
            <person name="Westerberg I."/>
            <person name="Brannstrom I.O."/>
            <person name="Guillou S."/>
            <person name="Cros-Aarteil S."/>
            <person name="Calhoun S."/>
            <person name="Haridas S."/>
            <person name="Kuo A."/>
            <person name="Mondo S."/>
            <person name="Pangilinan J."/>
            <person name="Riley R."/>
            <person name="LaButti K."/>
            <person name="Andreopoulos B."/>
            <person name="Lipzen A."/>
            <person name="Chen C."/>
            <person name="Yan M."/>
            <person name="Daum C."/>
            <person name="Ng V."/>
            <person name="Clum A."/>
            <person name="Steindorff A."/>
            <person name="Ohm R.A."/>
            <person name="Martin F."/>
            <person name="Silar P."/>
            <person name="Natvig D.O."/>
            <person name="Lalanne C."/>
            <person name="Gautier V."/>
            <person name="Ament-Velasquez S.L."/>
            <person name="Kruys A."/>
            <person name="Hutchinson M.I."/>
            <person name="Powell A.J."/>
            <person name="Barry K."/>
            <person name="Miller A.N."/>
            <person name="Grigoriev I.V."/>
            <person name="Debuchy R."/>
            <person name="Gladieux P."/>
            <person name="Hiltunen Thoren M."/>
            <person name="Johannesson H."/>
        </authorList>
    </citation>
    <scope>NUCLEOTIDE SEQUENCE</scope>
    <source>
        <strain evidence="2">CBS 955.72</strain>
    </source>
</reference>
<feature type="compositionally biased region" description="Polar residues" evidence="1">
    <location>
        <begin position="84"/>
        <end position="102"/>
    </location>
</feature>
<gene>
    <name evidence="2" type="ORF">B0T25DRAFT_276587</name>
</gene>
<evidence type="ECO:0000313" key="3">
    <source>
        <dbReference type="Proteomes" id="UP001275084"/>
    </source>
</evidence>
<evidence type="ECO:0000313" key="2">
    <source>
        <dbReference type="EMBL" id="KAK3346323.1"/>
    </source>
</evidence>
<reference evidence="2" key="2">
    <citation type="submission" date="2023-06" db="EMBL/GenBank/DDBJ databases">
        <authorList>
            <consortium name="Lawrence Berkeley National Laboratory"/>
            <person name="Haridas S."/>
            <person name="Hensen N."/>
            <person name="Bonometti L."/>
            <person name="Westerberg I."/>
            <person name="Brannstrom I.O."/>
            <person name="Guillou S."/>
            <person name="Cros-Aarteil S."/>
            <person name="Calhoun S."/>
            <person name="Kuo A."/>
            <person name="Mondo S."/>
            <person name="Pangilinan J."/>
            <person name="Riley R."/>
            <person name="Labutti K."/>
            <person name="Andreopoulos B."/>
            <person name="Lipzen A."/>
            <person name="Chen C."/>
            <person name="Yanf M."/>
            <person name="Daum C."/>
            <person name="Ng V."/>
            <person name="Clum A."/>
            <person name="Steindorff A."/>
            <person name="Ohm R."/>
            <person name="Martin F."/>
            <person name="Silar P."/>
            <person name="Natvig D."/>
            <person name="Lalanne C."/>
            <person name="Gautier V."/>
            <person name="Ament-Velasquez S.L."/>
            <person name="Kruys A."/>
            <person name="Hutchinson M.I."/>
            <person name="Powell A.J."/>
            <person name="Barry K."/>
            <person name="Miller A.N."/>
            <person name="Grigoriev I.V."/>
            <person name="Debuchy R."/>
            <person name="Gladieux P."/>
            <person name="Thoren M.H."/>
            <person name="Johannesson H."/>
        </authorList>
    </citation>
    <scope>NUCLEOTIDE SEQUENCE</scope>
    <source>
        <strain evidence="2">CBS 955.72</strain>
    </source>
</reference>
<keyword evidence="3" id="KW-1185">Reference proteome</keyword>
<evidence type="ECO:0000256" key="1">
    <source>
        <dbReference type="SAM" id="MobiDB-lite"/>
    </source>
</evidence>
<proteinExistence type="predicted"/>
<dbReference type="AlphaFoldDB" id="A0AAJ0MAI7"/>
<name>A0AAJ0MAI7_9PEZI</name>
<protein>
    <submittedName>
        <fullName evidence="2">Uncharacterized protein</fullName>
    </submittedName>
</protein>
<comment type="caution">
    <text evidence="2">The sequence shown here is derived from an EMBL/GenBank/DDBJ whole genome shotgun (WGS) entry which is preliminary data.</text>
</comment>
<sequence>MTLTSNYITGVFFNGQWLCACNKKPAWQTSNKENSKGEKFLRCPGERDQQCDFFLTAEDEPRMRMEKSSDTPPAPRTPRQRQASTQRYSPTPRTGRTPSLASSPRRRLFMKRLDATPSPHQYRSGEEENLTSIILGLLEADGITLKLSTEVRIRSSIQDAQVGLEARLMASKESLERVLKSMDEMEGVAGPYAPSTQDAVPMS</sequence>
<accession>A0AAJ0MAI7</accession>